<organism evidence="1 2">
    <name type="scientific">Furfurilactobacillus milii</name>
    <dbReference type="NCBI Taxonomy" id="2888272"/>
    <lineage>
        <taxon>Bacteria</taxon>
        <taxon>Bacillati</taxon>
        <taxon>Bacillota</taxon>
        <taxon>Bacilli</taxon>
        <taxon>Lactobacillales</taxon>
        <taxon>Lactobacillaceae</taxon>
        <taxon>Furfurilactobacillus</taxon>
    </lineage>
</organism>
<protein>
    <submittedName>
        <fullName evidence="1">Uncharacterized protein</fullName>
    </submittedName>
</protein>
<dbReference type="RefSeq" id="WP_161002669.1">
    <property type="nucleotide sequence ID" value="NZ_WEZQ01000001.1"/>
</dbReference>
<gene>
    <name evidence="1" type="ORF">GB993_00735</name>
</gene>
<dbReference type="AlphaFoldDB" id="A0A6N9I0V8"/>
<reference evidence="1 2" key="1">
    <citation type="journal article" date="2019" name="Appl. Environ. Microbiol.">
        <title>Genetic determinants of hydroxycinnamic acid metabolism in heterofermentative lactobacilli.</title>
        <authorList>
            <person name="Gaur G."/>
            <person name="Oh J.H."/>
            <person name="Filannino P."/>
            <person name="Gobbetti M."/>
            <person name="van Pijkeren J.P."/>
            <person name="Ganzle M.G."/>
        </authorList>
    </citation>
    <scope>NUCLEOTIDE SEQUENCE [LARGE SCALE GENOMIC DNA]</scope>
    <source>
        <strain evidence="1 2">C5</strain>
    </source>
</reference>
<accession>A0A6N9I0V8</accession>
<dbReference type="EMBL" id="WEZQ01000001">
    <property type="protein sequence ID" value="MYV16056.1"/>
    <property type="molecule type" value="Genomic_DNA"/>
</dbReference>
<comment type="caution">
    <text evidence="1">The sequence shown here is derived from an EMBL/GenBank/DDBJ whole genome shotgun (WGS) entry which is preliminary data.</text>
</comment>
<dbReference type="OrthoDB" id="2282720at2"/>
<proteinExistence type="predicted"/>
<sequence length="177" mass="21174">MIDTEGYSYVAWLGLLTETLITTIKDEKIDLSYGDNQLLKKQITDHFSSTWERIHFFEQRLPNTDDLSTELEYLAAQLPTLKAGHRQEYLMADEHVTHVEEWLANKHFIKGDYDFIIGREHFMAEKFFLEDDMYDEYMAMDAADYVRLRLQTIFKRFLRDYPAYYKPYEQKGVNQNV</sequence>
<evidence type="ECO:0000313" key="2">
    <source>
        <dbReference type="Proteomes" id="UP000449209"/>
    </source>
</evidence>
<dbReference type="Proteomes" id="UP000449209">
    <property type="component" value="Unassembled WGS sequence"/>
</dbReference>
<name>A0A6N9I0V8_9LACO</name>
<evidence type="ECO:0000313" key="1">
    <source>
        <dbReference type="EMBL" id="MYV16056.1"/>
    </source>
</evidence>